<name>X1K7D5_9ZZZZ</name>
<dbReference type="EMBL" id="BARU01043887">
    <property type="protein sequence ID" value="GAH86179.1"/>
    <property type="molecule type" value="Genomic_DNA"/>
</dbReference>
<dbReference type="InterPro" id="IPR013783">
    <property type="entry name" value="Ig-like_fold"/>
</dbReference>
<organism evidence="2">
    <name type="scientific">marine sediment metagenome</name>
    <dbReference type="NCBI Taxonomy" id="412755"/>
    <lineage>
        <taxon>unclassified sequences</taxon>
        <taxon>metagenomes</taxon>
        <taxon>ecological metagenomes</taxon>
    </lineage>
</organism>
<reference evidence="2" key="1">
    <citation type="journal article" date="2014" name="Front. Microbiol.">
        <title>High frequency of phylogenetically diverse reductive dehalogenase-homologous genes in deep subseafloor sedimentary metagenomes.</title>
        <authorList>
            <person name="Kawai M."/>
            <person name="Futagami T."/>
            <person name="Toyoda A."/>
            <person name="Takaki Y."/>
            <person name="Nishi S."/>
            <person name="Hori S."/>
            <person name="Arai W."/>
            <person name="Tsubouchi T."/>
            <person name="Morono Y."/>
            <person name="Uchiyama I."/>
            <person name="Ito T."/>
            <person name="Fujiyama A."/>
            <person name="Inagaki F."/>
            <person name="Takami H."/>
        </authorList>
    </citation>
    <scope>NUCLEOTIDE SEQUENCE</scope>
    <source>
        <strain evidence="2">Expedition CK06-06</strain>
    </source>
</reference>
<evidence type="ECO:0000313" key="2">
    <source>
        <dbReference type="EMBL" id="GAH86179.1"/>
    </source>
</evidence>
<protein>
    <recommendedName>
        <fullName evidence="1">CARDB domain-containing protein</fullName>
    </recommendedName>
</protein>
<feature type="domain" description="CARDB" evidence="1">
    <location>
        <begin position="6"/>
        <end position="70"/>
    </location>
</feature>
<comment type="caution">
    <text evidence="2">The sequence shown here is derived from an EMBL/GenBank/DDBJ whole genome shotgun (WGS) entry which is preliminary data.</text>
</comment>
<dbReference type="AlphaFoldDB" id="X1K7D5"/>
<gene>
    <name evidence="2" type="ORF">S03H2_67111</name>
</gene>
<accession>X1K7D5</accession>
<feature type="non-terminal residue" evidence="2">
    <location>
        <position position="1"/>
    </location>
</feature>
<dbReference type="InterPro" id="IPR011635">
    <property type="entry name" value="CARDB"/>
</dbReference>
<evidence type="ECO:0000259" key="1">
    <source>
        <dbReference type="Pfam" id="PF07705"/>
    </source>
</evidence>
<dbReference type="Pfam" id="PF07705">
    <property type="entry name" value="CARDB"/>
    <property type="match status" value="1"/>
</dbReference>
<dbReference type="Gene3D" id="2.60.40.10">
    <property type="entry name" value="Immunoglobulins"/>
    <property type="match status" value="1"/>
</dbReference>
<proteinExistence type="predicted"/>
<sequence>DPEIDQTYIINATVTNTGSNVETNFDLFLYLDSVLVNSTTVSTLPIGASNTINYVWTPTEYKTYNFTAYVPPVPDEYYIDNNIKTRLIPISFLQNYIMIPGYEYSWIDASGGT</sequence>